<comment type="caution">
    <text evidence="7">The sequence shown here is derived from an EMBL/GenBank/DDBJ whole genome shotgun (WGS) entry which is preliminary data.</text>
</comment>
<evidence type="ECO:0000313" key="7">
    <source>
        <dbReference type="EMBL" id="PLX61527.1"/>
    </source>
</evidence>
<dbReference type="EMBL" id="PKUN01000014">
    <property type="protein sequence ID" value="PLX61527.1"/>
    <property type="molecule type" value="Genomic_DNA"/>
</dbReference>
<dbReference type="InterPro" id="IPR014436">
    <property type="entry name" value="Extradiol_dOase_DODA"/>
</dbReference>
<reference evidence="7 8" key="1">
    <citation type="submission" date="2017-11" db="EMBL/GenBank/DDBJ databases">
        <title>Genome-resolved metagenomics identifies genetic mobility, metabolic interactions, and unexpected diversity in perchlorate-reducing communities.</title>
        <authorList>
            <person name="Barnum T.P."/>
            <person name="Figueroa I.A."/>
            <person name="Carlstrom C.I."/>
            <person name="Lucas L.N."/>
            <person name="Engelbrektson A.L."/>
            <person name="Coates J.D."/>
        </authorList>
    </citation>
    <scope>NUCLEOTIDE SEQUENCE [LARGE SCALE GENOMIC DNA]</scope>
    <source>
        <strain evidence="7">BM301</strain>
    </source>
</reference>
<name>A0A2N6CW98_9GAMM</name>
<evidence type="ECO:0000313" key="8">
    <source>
        <dbReference type="Proteomes" id="UP000235015"/>
    </source>
</evidence>
<gene>
    <name evidence="7" type="ORF">C0630_10170</name>
</gene>
<dbReference type="InterPro" id="IPR004183">
    <property type="entry name" value="Xdiol_dOase_suB"/>
</dbReference>
<dbReference type="AlphaFoldDB" id="A0A2N6CW98"/>
<dbReference type="SUPFAM" id="SSF53213">
    <property type="entry name" value="LigB-like"/>
    <property type="match status" value="1"/>
</dbReference>
<dbReference type="GO" id="GO:0008198">
    <property type="term" value="F:ferrous iron binding"/>
    <property type="evidence" value="ECO:0007669"/>
    <property type="project" value="InterPro"/>
</dbReference>
<protein>
    <recommendedName>
        <fullName evidence="6">Extradiol ring-cleavage dioxygenase class III enzyme subunit B domain-containing protein</fullName>
    </recommendedName>
</protein>
<dbReference type="GO" id="GO:0008270">
    <property type="term" value="F:zinc ion binding"/>
    <property type="evidence" value="ECO:0007669"/>
    <property type="project" value="InterPro"/>
</dbReference>
<evidence type="ECO:0000256" key="5">
    <source>
        <dbReference type="ARBA" id="ARBA00023002"/>
    </source>
</evidence>
<evidence type="ECO:0000256" key="3">
    <source>
        <dbReference type="ARBA" id="ARBA00022723"/>
    </source>
</evidence>
<accession>A0A2N6CW98</accession>
<dbReference type="Pfam" id="PF02900">
    <property type="entry name" value="LigB"/>
    <property type="match status" value="1"/>
</dbReference>
<keyword evidence="3" id="KW-0479">Metal-binding</keyword>
<organism evidence="7 8">
    <name type="scientific">Sedimenticola selenatireducens</name>
    <dbReference type="NCBI Taxonomy" id="191960"/>
    <lineage>
        <taxon>Bacteria</taxon>
        <taxon>Pseudomonadati</taxon>
        <taxon>Pseudomonadota</taxon>
        <taxon>Gammaproteobacteria</taxon>
        <taxon>Chromatiales</taxon>
        <taxon>Sedimenticolaceae</taxon>
        <taxon>Sedimenticola</taxon>
    </lineage>
</organism>
<evidence type="ECO:0000256" key="4">
    <source>
        <dbReference type="ARBA" id="ARBA00022833"/>
    </source>
</evidence>
<keyword evidence="5" id="KW-0560">Oxidoreductase</keyword>
<evidence type="ECO:0000256" key="1">
    <source>
        <dbReference type="ARBA" id="ARBA00001947"/>
    </source>
</evidence>
<evidence type="ECO:0000256" key="2">
    <source>
        <dbReference type="ARBA" id="ARBA00007581"/>
    </source>
</evidence>
<comment type="similarity">
    <text evidence="2">Belongs to the DODA-type extradiol aromatic ring-opening dioxygenase family.</text>
</comment>
<dbReference type="GO" id="GO:0016702">
    <property type="term" value="F:oxidoreductase activity, acting on single donors with incorporation of molecular oxygen, incorporation of two atoms of oxygen"/>
    <property type="evidence" value="ECO:0007669"/>
    <property type="project" value="UniProtKB-ARBA"/>
</dbReference>
<dbReference type="Gene3D" id="3.40.830.10">
    <property type="entry name" value="LigB-like"/>
    <property type="match status" value="1"/>
</dbReference>
<evidence type="ECO:0000259" key="6">
    <source>
        <dbReference type="Pfam" id="PF02900"/>
    </source>
</evidence>
<feature type="domain" description="Extradiol ring-cleavage dioxygenase class III enzyme subunit B" evidence="6">
    <location>
        <begin position="4"/>
        <end position="133"/>
    </location>
</feature>
<comment type="cofactor">
    <cofactor evidence="1">
        <name>Zn(2+)</name>
        <dbReference type="ChEBI" id="CHEBI:29105"/>
    </cofactor>
</comment>
<dbReference type="PANTHER" id="PTHR30096:SF0">
    <property type="entry name" value="4,5-DOPA DIOXYGENASE EXTRADIOL-LIKE PROTEIN"/>
    <property type="match status" value="1"/>
</dbReference>
<dbReference type="PANTHER" id="PTHR30096">
    <property type="entry name" value="4,5-DOPA DIOXYGENASE EXTRADIOL-LIKE PROTEIN"/>
    <property type="match status" value="1"/>
</dbReference>
<dbReference type="Proteomes" id="UP000235015">
    <property type="component" value="Unassembled WGS sequence"/>
</dbReference>
<proteinExistence type="inferred from homology"/>
<dbReference type="STRING" id="1111735.GCA_000428045_00414"/>
<keyword evidence="4" id="KW-0862">Zinc</keyword>
<sequence length="139" mass="15225">MLSYPQADIPVVQVSLPSGELKECARLGKALMPLREHGMLIIGSGGSVHNLGAMNREGHTDAWASGFESWLQKAVEGNRFDALLTAEQATPLFRTAHPTLEHFAPLVTAWAAGDQTRPGKRLHHSFTYGNIGMSMFEFH</sequence>
<dbReference type="CDD" id="cd07363">
    <property type="entry name" value="45_DOPA_Dioxygenase"/>
    <property type="match status" value="1"/>
</dbReference>